<dbReference type="Proteomes" id="UP000239735">
    <property type="component" value="Unassembled WGS sequence"/>
</dbReference>
<sequence>MKDFEIYDNGRKESLRSFSKVSSNPAAPQTAVTSALPVLYSNRPDANGTAQSATASAPGSSTILLLDPTSLSFADLSHAREQIRKFLDGVPPSEPVGLYVRTGSSFNILNEETTNHAALVSALDKWIPSAQDLARAQEAEVRNRQQFDTVNSPSDMQYVNGNNGGMASLTPPSATPWSMDIPGGGTSSSVDPKMMKEGSDPARETMAALIAIAAHMNSIPGHKDLVWVASDNALANWTDQAAGNDKGPNTIGRFAIPTQEALNDAHVSLYPLDASQLETAATDASLQNNSVQLNPAIQGLDGHADLEAQEATTTDGRAAAQMRQDLHAVQPAIQQLAQATGGRSFPRADNIIGDLSSVVQEGHASYLLSFSPDIQPDNQYHRLTVTVPSRRGIVLRYRAGYLYKKEPFTLRDRLTQALWQPQDESEIGLSAHWDHASQGAAISLSIAGSDIGLVQEGDLWTDKLDIFLVQRDDTGTRAQAKEQTLALNLKPATYQKILQDGIPFAEYFEHKQNFGTARIIVVDENSGRMGSVTLPVILERASQ</sequence>
<evidence type="ECO:0008006" key="3">
    <source>
        <dbReference type="Google" id="ProtNLM"/>
    </source>
</evidence>
<dbReference type="EMBL" id="OKRB01000012">
    <property type="protein sequence ID" value="SPE17640.1"/>
    <property type="molecule type" value="Genomic_DNA"/>
</dbReference>
<dbReference type="InterPro" id="IPR017802">
    <property type="entry name" value="VWFA-rel_acidobac-type"/>
</dbReference>
<protein>
    <recommendedName>
        <fullName evidence="3">VWFA domain-containing protein</fullName>
    </recommendedName>
</protein>
<accession>A0A2N9L311</accession>
<evidence type="ECO:0000313" key="2">
    <source>
        <dbReference type="Proteomes" id="UP000239735"/>
    </source>
</evidence>
<dbReference type="NCBIfam" id="TIGR03436">
    <property type="entry name" value="acidobact_VWFA"/>
    <property type="match status" value="1"/>
</dbReference>
<reference evidence="2" key="1">
    <citation type="submission" date="2018-02" db="EMBL/GenBank/DDBJ databases">
        <authorList>
            <person name="Hausmann B."/>
        </authorList>
    </citation>
    <scope>NUCLEOTIDE SEQUENCE [LARGE SCALE GENOMIC DNA]</scope>
    <source>
        <strain evidence="2">Peat soil MAG SbA5</strain>
    </source>
</reference>
<gene>
    <name evidence="1" type="ORF">SBA5_1090005</name>
</gene>
<name>A0A2N9L311_9BACT</name>
<dbReference type="AlphaFoldDB" id="A0A2N9L311"/>
<organism evidence="1 2">
    <name type="scientific">Candidatus Sulfuritelmatomonas gaucii</name>
    <dbReference type="NCBI Taxonomy" id="2043161"/>
    <lineage>
        <taxon>Bacteria</taxon>
        <taxon>Pseudomonadati</taxon>
        <taxon>Acidobacteriota</taxon>
        <taxon>Terriglobia</taxon>
        <taxon>Terriglobales</taxon>
        <taxon>Acidobacteriaceae</taxon>
        <taxon>Candidatus Sulfuritelmatomonas</taxon>
    </lineage>
</organism>
<evidence type="ECO:0000313" key="1">
    <source>
        <dbReference type="EMBL" id="SPE17640.1"/>
    </source>
</evidence>
<proteinExistence type="predicted"/>